<keyword evidence="2" id="KW-1185">Reference proteome</keyword>
<protein>
    <submittedName>
        <fullName evidence="1">3417_t:CDS:1</fullName>
    </submittedName>
</protein>
<dbReference type="EMBL" id="CAJVPM010002897">
    <property type="protein sequence ID" value="CAG8494295.1"/>
    <property type="molecule type" value="Genomic_DNA"/>
</dbReference>
<feature type="non-terminal residue" evidence="1">
    <location>
        <position position="1"/>
    </location>
</feature>
<dbReference type="Proteomes" id="UP000789860">
    <property type="component" value="Unassembled WGS sequence"/>
</dbReference>
<evidence type="ECO:0000313" key="2">
    <source>
        <dbReference type="Proteomes" id="UP000789860"/>
    </source>
</evidence>
<proteinExistence type="predicted"/>
<sequence>KRFRYDRYLQRSVKINSYMSYNETLDMSEFCEHPEEDARYKLSASIVHVGNTPRSGHYYAYAKTASGWVKFNDNMTSNNLKFISSNPDTETNTLSCNIIKHVTEKQSDVSLNDKVPISIQSSVVESMNSINTDMKSNTSVFEYGQCRWVVESVPSLNSLNNNWKEKFSQVRNKTIRKRRKGKLRGRVNLQDVEKES</sequence>
<organism evidence="1 2">
    <name type="scientific">Scutellospora calospora</name>
    <dbReference type="NCBI Taxonomy" id="85575"/>
    <lineage>
        <taxon>Eukaryota</taxon>
        <taxon>Fungi</taxon>
        <taxon>Fungi incertae sedis</taxon>
        <taxon>Mucoromycota</taxon>
        <taxon>Glomeromycotina</taxon>
        <taxon>Glomeromycetes</taxon>
        <taxon>Diversisporales</taxon>
        <taxon>Gigasporaceae</taxon>
        <taxon>Scutellospora</taxon>
    </lineage>
</organism>
<name>A0ACA9KUP3_9GLOM</name>
<comment type="caution">
    <text evidence="1">The sequence shown here is derived from an EMBL/GenBank/DDBJ whole genome shotgun (WGS) entry which is preliminary data.</text>
</comment>
<evidence type="ECO:0000313" key="1">
    <source>
        <dbReference type="EMBL" id="CAG8494295.1"/>
    </source>
</evidence>
<gene>
    <name evidence="1" type="ORF">SCALOS_LOCUS2963</name>
</gene>
<accession>A0ACA9KUP3</accession>
<reference evidence="1" key="1">
    <citation type="submission" date="2021-06" db="EMBL/GenBank/DDBJ databases">
        <authorList>
            <person name="Kallberg Y."/>
            <person name="Tangrot J."/>
            <person name="Rosling A."/>
        </authorList>
    </citation>
    <scope>NUCLEOTIDE SEQUENCE</scope>
    <source>
        <strain evidence="1">AU212A</strain>
    </source>
</reference>